<dbReference type="OrthoDB" id="407198at2759"/>
<dbReference type="EMBL" id="MSFM01000001">
    <property type="protein sequence ID" value="PKY08126.1"/>
    <property type="molecule type" value="Genomic_DNA"/>
</dbReference>
<dbReference type="GeneID" id="36547285"/>
<dbReference type="Gene3D" id="3.40.970.10">
    <property type="entry name" value="Ribonuclease H1, N-terminal domain"/>
    <property type="match status" value="1"/>
</dbReference>
<dbReference type="InterPro" id="IPR009027">
    <property type="entry name" value="Ribosomal_bL9/RNase_H1_N"/>
</dbReference>
<evidence type="ECO:0000259" key="1">
    <source>
        <dbReference type="Pfam" id="PF01693"/>
    </source>
</evidence>
<name>A0A2I1DE50_ASPC2</name>
<evidence type="ECO:0000313" key="2">
    <source>
        <dbReference type="EMBL" id="PKY08126.1"/>
    </source>
</evidence>
<dbReference type="AlphaFoldDB" id="A0A2I1DE50"/>
<sequence length="160" mass="18041">MASLRSQVHPRVTGYKGADHGRFDTIELARKDMQSRNIGHFEEVMDMEVNGKRPGPRKRKYYAVAGGRRSGVFTDWGDANAAATGTSACHEVFATREEADRFITAWKDAYADTWRRQIRIALDSGWKPKDMEMDTGFLLSKDSDGLPKLENLSIEDGLEK</sequence>
<accession>A0A2I1DE50</accession>
<gene>
    <name evidence="2" type="ORF">P168DRAFT_314251</name>
</gene>
<protein>
    <recommendedName>
        <fullName evidence="1">Ribonuclease H1 N-terminal domain-containing protein</fullName>
    </recommendedName>
</protein>
<dbReference type="VEuPathDB" id="FungiDB:P168DRAFT_314251"/>
<dbReference type="Proteomes" id="UP000234254">
    <property type="component" value="Unassembled WGS sequence"/>
</dbReference>
<dbReference type="InterPro" id="IPR011320">
    <property type="entry name" value="RNase_H1_N"/>
</dbReference>
<proteinExistence type="predicted"/>
<feature type="domain" description="Ribonuclease H1 N-terminal" evidence="1">
    <location>
        <begin position="60"/>
        <end position="102"/>
    </location>
</feature>
<dbReference type="RefSeq" id="XP_024696720.1">
    <property type="nucleotide sequence ID" value="XM_024839761.1"/>
</dbReference>
<dbReference type="Pfam" id="PF01693">
    <property type="entry name" value="Cauli_VI"/>
    <property type="match status" value="1"/>
</dbReference>
<keyword evidence="3" id="KW-1185">Reference proteome</keyword>
<evidence type="ECO:0000313" key="3">
    <source>
        <dbReference type="Proteomes" id="UP000234254"/>
    </source>
</evidence>
<dbReference type="InterPro" id="IPR037056">
    <property type="entry name" value="RNase_H1_N_sf"/>
</dbReference>
<comment type="caution">
    <text evidence="2">The sequence shown here is derived from an EMBL/GenBank/DDBJ whole genome shotgun (WGS) entry which is preliminary data.</text>
</comment>
<organism evidence="2 3">
    <name type="scientific">Aspergillus campestris (strain IBT 28561)</name>
    <dbReference type="NCBI Taxonomy" id="1392248"/>
    <lineage>
        <taxon>Eukaryota</taxon>
        <taxon>Fungi</taxon>
        <taxon>Dikarya</taxon>
        <taxon>Ascomycota</taxon>
        <taxon>Pezizomycotina</taxon>
        <taxon>Eurotiomycetes</taxon>
        <taxon>Eurotiomycetidae</taxon>
        <taxon>Eurotiales</taxon>
        <taxon>Aspergillaceae</taxon>
        <taxon>Aspergillus</taxon>
        <taxon>Aspergillus subgen. Circumdati</taxon>
    </lineage>
</organism>
<dbReference type="SUPFAM" id="SSF55658">
    <property type="entry name" value="L9 N-domain-like"/>
    <property type="match status" value="1"/>
</dbReference>
<reference evidence="2" key="1">
    <citation type="submission" date="2016-12" db="EMBL/GenBank/DDBJ databases">
        <title>The genomes of Aspergillus section Nigri reveals drivers in fungal speciation.</title>
        <authorList>
            <consortium name="DOE Joint Genome Institute"/>
            <person name="Vesth T.C."/>
            <person name="Nybo J."/>
            <person name="Theobald S."/>
            <person name="Brandl J."/>
            <person name="Frisvad J.C."/>
            <person name="Nielsen K.F."/>
            <person name="Lyhne E.K."/>
            <person name="Kogle M.E."/>
            <person name="Kuo A."/>
            <person name="Riley R."/>
            <person name="Clum A."/>
            <person name="Nolan M."/>
            <person name="Lipzen A."/>
            <person name="Salamov A."/>
            <person name="Henrissat B."/>
            <person name="Wiebenga A."/>
            <person name="De vries R.P."/>
            <person name="Grigoriev I.V."/>
            <person name="Mortensen U.H."/>
            <person name="Andersen M.R."/>
            <person name="Baker S.E."/>
        </authorList>
    </citation>
    <scope>NUCLEOTIDE SEQUENCE</scope>
    <source>
        <strain evidence="2">IBT 28561</strain>
    </source>
</reference>